<dbReference type="InterPro" id="IPR008927">
    <property type="entry name" value="6-PGluconate_DH-like_C_sf"/>
</dbReference>
<keyword evidence="4" id="KW-0963">Cytoplasm</keyword>
<comment type="catalytic activity">
    <reaction evidence="4">
        <text>L-proline + NADP(+) = (S)-1-pyrroline-5-carboxylate + NADPH + 2 H(+)</text>
        <dbReference type="Rhea" id="RHEA:14109"/>
        <dbReference type="ChEBI" id="CHEBI:15378"/>
        <dbReference type="ChEBI" id="CHEBI:17388"/>
        <dbReference type="ChEBI" id="CHEBI:57783"/>
        <dbReference type="ChEBI" id="CHEBI:58349"/>
        <dbReference type="ChEBI" id="CHEBI:60039"/>
        <dbReference type="EC" id="1.5.1.2"/>
    </reaction>
</comment>
<dbReference type="STRING" id="1123029.SAMN02745172_01005"/>
<dbReference type="RefSeq" id="WP_073626253.1">
    <property type="nucleotide sequence ID" value="NZ_FRXO01000002.1"/>
</dbReference>
<dbReference type="Pfam" id="PF14748">
    <property type="entry name" value="P5CR_dimer"/>
    <property type="match status" value="1"/>
</dbReference>
<dbReference type="AlphaFoldDB" id="A0A1M7ZC15"/>
<dbReference type="Gene3D" id="3.40.50.720">
    <property type="entry name" value="NAD(P)-binding Rossmann-like Domain"/>
    <property type="match status" value="1"/>
</dbReference>
<dbReference type="UniPathway" id="UPA00098">
    <property type="reaction ID" value="UER00361"/>
</dbReference>
<gene>
    <name evidence="4" type="primary">proC</name>
    <name evidence="9" type="ORF">SAMN02745172_01005</name>
</gene>
<dbReference type="NCBIfam" id="TIGR00112">
    <property type="entry name" value="proC"/>
    <property type="match status" value="1"/>
</dbReference>
<dbReference type="HAMAP" id="MF_01925">
    <property type="entry name" value="P5C_reductase"/>
    <property type="match status" value="1"/>
</dbReference>
<evidence type="ECO:0000256" key="2">
    <source>
        <dbReference type="ARBA" id="ARBA00022857"/>
    </source>
</evidence>
<dbReference type="PANTHER" id="PTHR11645">
    <property type="entry name" value="PYRROLINE-5-CARBOXYLATE REDUCTASE"/>
    <property type="match status" value="1"/>
</dbReference>
<organism evidence="9 10">
    <name type="scientific">Pseudoxanthobacter soli DSM 19599</name>
    <dbReference type="NCBI Taxonomy" id="1123029"/>
    <lineage>
        <taxon>Bacteria</taxon>
        <taxon>Pseudomonadati</taxon>
        <taxon>Pseudomonadota</taxon>
        <taxon>Alphaproteobacteria</taxon>
        <taxon>Hyphomicrobiales</taxon>
        <taxon>Segnochrobactraceae</taxon>
        <taxon>Pseudoxanthobacter</taxon>
    </lineage>
</organism>
<evidence type="ECO:0000256" key="6">
    <source>
        <dbReference type="PIRSR" id="PIRSR000193-1"/>
    </source>
</evidence>
<feature type="binding site" evidence="6">
    <location>
        <begin position="15"/>
        <end position="20"/>
    </location>
    <ligand>
        <name>NADP(+)</name>
        <dbReference type="ChEBI" id="CHEBI:58349"/>
    </ligand>
</feature>
<dbReference type="InterPro" id="IPR028939">
    <property type="entry name" value="P5C_Rdtase_cat_N"/>
</dbReference>
<dbReference type="PIRSF" id="PIRSF000193">
    <property type="entry name" value="Pyrrol-5-carb_rd"/>
    <property type="match status" value="1"/>
</dbReference>
<keyword evidence="2 4" id="KW-0521">NADP</keyword>
<dbReference type="EC" id="1.5.1.2" evidence="4 5"/>
<dbReference type="SUPFAM" id="SSF48179">
    <property type="entry name" value="6-phosphogluconate dehydrogenase C-terminal domain-like"/>
    <property type="match status" value="1"/>
</dbReference>
<proteinExistence type="inferred from homology"/>
<evidence type="ECO:0000313" key="10">
    <source>
        <dbReference type="Proteomes" id="UP000186406"/>
    </source>
</evidence>
<keyword evidence="4" id="KW-0028">Amino-acid biosynthesis</keyword>
<evidence type="ECO:0000256" key="3">
    <source>
        <dbReference type="ARBA" id="ARBA00023002"/>
    </source>
</evidence>
<feature type="binding site" evidence="6">
    <location>
        <begin position="76"/>
        <end position="79"/>
    </location>
    <ligand>
        <name>NADP(+)</name>
        <dbReference type="ChEBI" id="CHEBI:58349"/>
    </ligand>
</feature>
<dbReference type="GO" id="GO:0004735">
    <property type="term" value="F:pyrroline-5-carboxylate reductase activity"/>
    <property type="evidence" value="ECO:0007669"/>
    <property type="project" value="UniProtKB-UniRule"/>
</dbReference>
<evidence type="ECO:0000256" key="5">
    <source>
        <dbReference type="NCBIfam" id="TIGR00112"/>
    </source>
</evidence>
<dbReference type="Gene3D" id="1.10.3730.10">
    <property type="entry name" value="ProC C-terminal domain-like"/>
    <property type="match status" value="1"/>
</dbReference>
<evidence type="ECO:0000259" key="8">
    <source>
        <dbReference type="Pfam" id="PF14748"/>
    </source>
</evidence>
<feature type="domain" description="Pyrroline-5-carboxylate reductase catalytic N-terminal" evidence="7">
    <location>
        <begin position="14"/>
        <end position="105"/>
    </location>
</feature>
<dbReference type="Proteomes" id="UP000186406">
    <property type="component" value="Unassembled WGS sequence"/>
</dbReference>
<dbReference type="GO" id="GO:0005737">
    <property type="term" value="C:cytoplasm"/>
    <property type="evidence" value="ECO:0007669"/>
    <property type="project" value="UniProtKB-SubCell"/>
</dbReference>
<comment type="catalytic activity">
    <reaction evidence="4">
        <text>L-proline + NAD(+) = (S)-1-pyrroline-5-carboxylate + NADH + 2 H(+)</text>
        <dbReference type="Rhea" id="RHEA:14105"/>
        <dbReference type="ChEBI" id="CHEBI:15378"/>
        <dbReference type="ChEBI" id="CHEBI:17388"/>
        <dbReference type="ChEBI" id="CHEBI:57540"/>
        <dbReference type="ChEBI" id="CHEBI:57945"/>
        <dbReference type="ChEBI" id="CHEBI:60039"/>
        <dbReference type="EC" id="1.5.1.2"/>
    </reaction>
</comment>
<keyword evidence="3 4" id="KW-0560">Oxidoreductase</keyword>
<keyword evidence="10" id="KW-1185">Reference proteome</keyword>
<feature type="domain" description="Pyrroline-5-carboxylate reductase dimerisation" evidence="8">
    <location>
        <begin position="168"/>
        <end position="276"/>
    </location>
</feature>
<comment type="pathway">
    <text evidence="4">Amino-acid biosynthesis; L-proline biosynthesis; L-proline from L-glutamate 5-semialdehyde: step 1/1.</text>
</comment>
<dbReference type="EMBL" id="FRXO01000002">
    <property type="protein sequence ID" value="SHO62400.1"/>
    <property type="molecule type" value="Genomic_DNA"/>
</dbReference>
<reference evidence="9 10" key="1">
    <citation type="submission" date="2016-12" db="EMBL/GenBank/DDBJ databases">
        <authorList>
            <person name="Song W.-J."/>
            <person name="Kurnit D.M."/>
        </authorList>
    </citation>
    <scope>NUCLEOTIDE SEQUENCE [LARGE SCALE GENOMIC DNA]</scope>
    <source>
        <strain evidence="9 10">DSM 19599</strain>
    </source>
</reference>
<comment type="function">
    <text evidence="4">Catalyzes the reduction of 1-pyrroline-5-carboxylate (PCA) to L-proline.</text>
</comment>
<evidence type="ECO:0000256" key="1">
    <source>
        <dbReference type="ARBA" id="ARBA00005525"/>
    </source>
</evidence>
<comment type="subcellular location">
    <subcellularLocation>
        <location evidence="4">Cytoplasm</location>
    </subcellularLocation>
</comment>
<dbReference type="InterPro" id="IPR036291">
    <property type="entry name" value="NAD(P)-bd_dom_sf"/>
</dbReference>
<evidence type="ECO:0000256" key="4">
    <source>
        <dbReference type="HAMAP-Rule" id="MF_01925"/>
    </source>
</evidence>
<dbReference type="OrthoDB" id="9805754at2"/>
<dbReference type="PANTHER" id="PTHR11645:SF0">
    <property type="entry name" value="PYRROLINE-5-CARBOXYLATE REDUCTASE 3"/>
    <property type="match status" value="1"/>
</dbReference>
<comment type="similarity">
    <text evidence="1 4">Belongs to the pyrroline-5-carboxylate reductase family.</text>
</comment>
<sequence length="279" mass="28103">MTSSPLNAATPLLLLGAGKMGGALLAGWLEQGLPAAGIVAVDPNPSSEMREFLQRQGVRHETEIPLDFAPAVAVVAVKPQSMGAALPRLVAALTPETIVVSIAAGTTIATFEQALGARPVVRAMPNTPAQVGRGVTVLVANDRADAAARTLATALLEAVGIAEWVEDEALIDAVTAVSGGGPAYVFLLVETLAAAAVEAGLPPELAMRIARGTVAGSGELLARASEEAAVLRRNVTSPGGTTAAALGVLMGPDGNGGLFPLMEQAIAAATARSRELSRG</sequence>
<dbReference type="GO" id="GO:0055129">
    <property type="term" value="P:L-proline biosynthetic process"/>
    <property type="evidence" value="ECO:0007669"/>
    <property type="project" value="UniProtKB-UniRule"/>
</dbReference>
<protein>
    <recommendedName>
        <fullName evidence="4 5">Pyrroline-5-carboxylate reductase</fullName>
        <shortName evidence="4">P5C reductase</shortName>
        <shortName evidence="4">P5CR</shortName>
        <ecNumber evidence="4 5">1.5.1.2</ecNumber>
    </recommendedName>
    <alternativeName>
        <fullName evidence="4">PCA reductase</fullName>
    </alternativeName>
</protein>
<keyword evidence="4" id="KW-0641">Proline biosynthesis</keyword>
<dbReference type="Pfam" id="PF03807">
    <property type="entry name" value="F420_oxidored"/>
    <property type="match status" value="1"/>
</dbReference>
<accession>A0A1M7ZC15</accession>
<dbReference type="InterPro" id="IPR029036">
    <property type="entry name" value="P5CR_dimer"/>
</dbReference>
<dbReference type="SUPFAM" id="SSF51735">
    <property type="entry name" value="NAD(P)-binding Rossmann-fold domains"/>
    <property type="match status" value="1"/>
</dbReference>
<dbReference type="InterPro" id="IPR000304">
    <property type="entry name" value="Pyrroline-COOH_reductase"/>
</dbReference>
<evidence type="ECO:0000259" key="7">
    <source>
        <dbReference type="Pfam" id="PF03807"/>
    </source>
</evidence>
<evidence type="ECO:0000313" key="9">
    <source>
        <dbReference type="EMBL" id="SHO62400.1"/>
    </source>
</evidence>
<dbReference type="FunFam" id="1.10.3730.10:FF:000001">
    <property type="entry name" value="Pyrroline-5-carboxylate reductase"/>
    <property type="match status" value="1"/>
</dbReference>
<name>A0A1M7ZC15_9HYPH</name>